<comment type="caution">
    <text evidence="2">The sequence shown here is derived from an EMBL/GenBank/DDBJ whole genome shotgun (WGS) entry which is preliminary data.</text>
</comment>
<reference evidence="2" key="1">
    <citation type="submission" date="2021-02" db="EMBL/GenBank/DDBJ databases">
        <authorList>
            <person name="Nowell W R."/>
        </authorList>
    </citation>
    <scope>NUCLEOTIDE SEQUENCE</scope>
</reference>
<dbReference type="AlphaFoldDB" id="A0A818F649"/>
<dbReference type="Pfam" id="PF15400">
    <property type="entry name" value="TEX33"/>
    <property type="match status" value="1"/>
</dbReference>
<dbReference type="InterPro" id="IPR029234">
    <property type="entry name" value="CIMIP4"/>
</dbReference>
<proteinExistence type="predicted"/>
<accession>A0A818F649</accession>
<dbReference type="EMBL" id="CAJNYV010002325">
    <property type="protein sequence ID" value="CAF3470064.1"/>
    <property type="molecule type" value="Genomic_DNA"/>
</dbReference>
<organism evidence="2 4">
    <name type="scientific">Rotaria socialis</name>
    <dbReference type="NCBI Taxonomy" id="392032"/>
    <lineage>
        <taxon>Eukaryota</taxon>
        <taxon>Metazoa</taxon>
        <taxon>Spiralia</taxon>
        <taxon>Gnathifera</taxon>
        <taxon>Rotifera</taxon>
        <taxon>Eurotatoria</taxon>
        <taxon>Bdelloidea</taxon>
        <taxon>Philodinida</taxon>
        <taxon>Philodinidae</taxon>
        <taxon>Rotaria</taxon>
    </lineage>
</organism>
<dbReference type="EMBL" id="CAJOBS010000651">
    <property type="protein sequence ID" value="CAF4618505.1"/>
    <property type="molecule type" value="Genomic_DNA"/>
</dbReference>
<evidence type="ECO:0000313" key="2">
    <source>
        <dbReference type="EMBL" id="CAF3470064.1"/>
    </source>
</evidence>
<dbReference type="Proteomes" id="UP000663838">
    <property type="component" value="Unassembled WGS sequence"/>
</dbReference>
<protein>
    <submittedName>
        <fullName evidence="2">Uncharacterized protein</fullName>
    </submittedName>
</protein>
<gene>
    <name evidence="2" type="ORF">KIK155_LOCUS13751</name>
    <name evidence="3" type="ORF">TOA249_LOCUS11791</name>
</gene>
<dbReference type="Proteomes" id="UP000663865">
    <property type="component" value="Unassembled WGS sequence"/>
</dbReference>
<evidence type="ECO:0000313" key="4">
    <source>
        <dbReference type="Proteomes" id="UP000663865"/>
    </source>
</evidence>
<feature type="region of interest" description="Disordered" evidence="1">
    <location>
        <begin position="1"/>
        <end position="68"/>
    </location>
</feature>
<evidence type="ECO:0000313" key="3">
    <source>
        <dbReference type="EMBL" id="CAF4618505.1"/>
    </source>
</evidence>
<evidence type="ECO:0000256" key="1">
    <source>
        <dbReference type="SAM" id="MobiDB-lite"/>
    </source>
</evidence>
<name>A0A818F649_9BILA</name>
<feature type="compositionally biased region" description="Polar residues" evidence="1">
    <location>
        <begin position="18"/>
        <end position="53"/>
    </location>
</feature>
<sequence length="167" mass="19071">MASENNSIRDNRAYSTDLKGSQLQENARRPSNSSSADRNNVKAQSRPQSNSLSADRDNVKPQSRPQSTIKVVETVPIDPDYMIISGHLRSSVCFGYPVARSSHAKLVHNAQIFKEHFEMVASEQRRHPHSFRRKKDWLGRWTEANITRQRLVKELLEMQKKTTTPSG</sequence>